<keyword evidence="4" id="KW-1185">Reference proteome</keyword>
<dbReference type="EnsemblMetazoa" id="RPRC001129-RA">
    <property type="protein sequence ID" value="RPRC001129-PA"/>
    <property type="gene ID" value="RPRC001129"/>
</dbReference>
<dbReference type="STRING" id="13249.T1HAS3"/>
<dbReference type="Proteomes" id="UP000015103">
    <property type="component" value="Unassembled WGS sequence"/>
</dbReference>
<accession>T1HAS3</accession>
<dbReference type="GO" id="GO:0005778">
    <property type="term" value="C:peroxisomal membrane"/>
    <property type="evidence" value="ECO:0007669"/>
    <property type="project" value="TreeGrafter"/>
</dbReference>
<dbReference type="PANTHER" id="PTHR23077:SF9">
    <property type="entry name" value="PEROXISOMAL ATPASE PEX6"/>
    <property type="match status" value="1"/>
</dbReference>
<dbReference type="InterPro" id="IPR050168">
    <property type="entry name" value="AAA_ATPase_domain"/>
</dbReference>
<dbReference type="GO" id="GO:0005829">
    <property type="term" value="C:cytosol"/>
    <property type="evidence" value="ECO:0007669"/>
    <property type="project" value="TreeGrafter"/>
</dbReference>
<dbReference type="InterPro" id="IPR027417">
    <property type="entry name" value="P-loop_NTPase"/>
</dbReference>
<dbReference type="InParanoid" id="T1HAS3"/>
<dbReference type="PROSITE" id="PS00674">
    <property type="entry name" value="AAA"/>
    <property type="match status" value="1"/>
</dbReference>
<reference evidence="3" key="1">
    <citation type="submission" date="2015-05" db="UniProtKB">
        <authorList>
            <consortium name="EnsemblMetazoa"/>
        </authorList>
    </citation>
    <scope>IDENTIFICATION</scope>
</reference>
<dbReference type="Gene3D" id="1.10.8.60">
    <property type="match status" value="1"/>
</dbReference>
<evidence type="ECO:0000313" key="4">
    <source>
        <dbReference type="Proteomes" id="UP000015103"/>
    </source>
</evidence>
<dbReference type="GO" id="GO:0016558">
    <property type="term" value="P:protein import into peroxisome matrix"/>
    <property type="evidence" value="ECO:0007669"/>
    <property type="project" value="TreeGrafter"/>
</dbReference>
<dbReference type="GO" id="GO:0005524">
    <property type="term" value="F:ATP binding"/>
    <property type="evidence" value="ECO:0007669"/>
    <property type="project" value="UniProtKB-KW"/>
</dbReference>
<sequence length="123" mass="13705">MDCLDSSGDVFILGATNRPDLLDPALLRPGRFDKMLYIGPCQDEDSKLKVLKALSRKFVLEDVILEDIVKMLPSEVTGATVYAICSSAWLFAARELIRDKKVNADTKVVVQMKHFEQAVSETT</sequence>
<organism evidence="3 4">
    <name type="scientific">Rhodnius prolixus</name>
    <name type="common">Triatomid bug</name>
    <dbReference type="NCBI Taxonomy" id="13249"/>
    <lineage>
        <taxon>Eukaryota</taxon>
        <taxon>Metazoa</taxon>
        <taxon>Ecdysozoa</taxon>
        <taxon>Arthropoda</taxon>
        <taxon>Hexapoda</taxon>
        <taxon>Insecta</taxon>
        <taxon>Pterygota</taxon>
        <taxon>Neoptera</taxon>
        <taxon>Paraneoptera</taxon>
        <taxon>Hemiptera</taxon>
        <taxon>Heteroptera</taxon>
        <taxon>Panheteroptera</taxon>
        <taxon>Cimicomorpha</taxon>
        <taxon>Reduviidae</taxon>
        <taxon>Triatominae</taxon>
        <taxon>Rhodnius</taxon>
    </lineage>
</organism>
<dbReference type="PANTHER" id="PTHR23077">
    <property type="entry name" value="AAA-FAMILY ATPASE"/>
    <property type="match status" value="1"/>
</dbReference>
<proteinExistence type="inferred from homology"/>
<keyword evidence="1" id="KW-0067">ATP-binding</keyword>
<dbReference type="HOGENOM" id="CLU_000688_21_3_1"/>
<dbReference type="InterPro" id="IPR003960">
    <property type="entry name" value="ATPase_AAA_CS"/>
</dbReference>
<evidence type="ECO:0000256" key="1">
    <source>
        <dbReference type="RuleBase" id="RU003651"/>
    </source>
</evidence>
<dbReference type="EMBL" id="ACPB03007520">
    <property type="status" value="NOT_ANNOTATED_CDS"/>
    <property type="molecule type" value="Genomic_DNA"/>
</dbReference>
<keyword evidence="1" id="KW-0547">Nucleotide-binding</keyword>
<name>T1HAS3_RHOPR</name>
<dbReference type="Pfam" id="PF00004">
    <property type="entry name" value="AAA"/>
    <property type="match status" value="1"/>
</dbReference>
<dbReference type="VEuPathDB" id="VectorBase:RPRC001129"/>
<comment type="similarity">
    <text evidence="1">Belongs to the AAA ATPase family.</text>
</comment>
<dbReference type="Gene3D" id="3.40.50.300">
    <property type="entry name" value="P-loop containing nucleotide triphosphate hydrolases"/>
    <property type="match status" value="1"/>
</dbReference>
<dbReference type="OMA" id="ICSSAWL"/>
<dbReference type="AlphaFoldDB" id="T1HAS3"/>
<dbReference type="InterPro" id="IPR003959">
    <property type="entry name" value="ATPase_AAA_core"/>
</dbReference>
<dbReference type="eggNOG" id="KOG0736">
    <property type="taxonomic scope" value="Eukaryota"/>
</dbReference>
<evidence type="ECO:0000313" key="3">
    <source>
        <dbReference type="EnsemblMetazoa" id="RPRC001129-PA"/>
    </source>
</evidence>
<dbReference type="SUPFAM" id="SSF52540">
    <property type="entry name" value="P-loop containing nucleoside triphosphate hydrolases"/>
    <property type="match status" value="1"/>
</dbReference>
<dbReference type="GO" id="GO:0016887">
    <property type="term" value="F:ATP hydrolysis activity"/>
    <property type="evidence" value="ECO:0007669"/>
    <property type="project" value="InterPro"/>
</dbReference>
<evidence type="ECO:0000259" key="2">
    <source>
        <dbReference type="Pfam" id="PF00004"/>
    </source>
</evidence>
<feature type="domain" description="ATPase AAA-type core" evidence="2">
    <location>
        <begin position="5"/>
        <end position="39"/>
    </location>
</feature>
<protein>
    <submittedName>
        <fullName evidence="3">ATPase_AAA_core domain-containing protein</fullName>
    </submittedName>
</protein>